<dbReference type="EMBL" id="JAFHAP010000008">
    <property type="protein sequence ID" value="MBN2909457.1"/>
    <property type="molecule type" value="Genomic_DNA"/>
</dbReference>
<evidence type="ECO:0000256" key="5">
    <source>
        <dbReference type="ARBA" id="ARBA00022989"/>
    </source>
</evidence>
<gene>
    <name evidence="11" type="ORF">JQC72_07945</name>
</gene>
<dbReference type="PANTHER" id="PTHR11730">
    <property type="entry name" value="AMMONIUM TRANSPORTER"/>
    <property type="match status" value="1"/>
</dbReference>
<dbReference type="PROSITE" id="PS01219">
    <property type="entry name" value="AMMONIUM_TRANSP"/>
    <property type="match status" value="1"/>
</dbReference>
<dbReference type="Gene3D" id="1.10.3430.10">
    <property type="entry name" value="Ammonium transporter AmtB like domains"/>
    <property type="match status" value="1"/>
</dbReference>
<keyword evidence="4 8" id="KW-0812">Transmembrane</keyword>
<dbReference type="PRINTS" id="PR00342">
    <property type="entry name" value="RHESUSRHD"/>
</dbReference>
<feature type="transmembrane region" description="Helical" evidence="8">
    <location>
        <begin position="6"/>
        <end position="29"/>
    </location>
</feature>
<keyword evidence="7 8" id="KW-0924">Ammonia transport</keyword>
<evidence type="ECO:0000256" key="2">
    <source>
        <dbReference type="ARBA" id="ARBA00005887"/>
    </source>
</evidence>
<proteinExistence type="inferred from homology"/>
<protein>
    <recommendedName>
        <fullName evidence="8">Ammonium transporter</fullName>
    </recommendedName>
</protein>
<evidence type="ECO:0000256" key="3">
    <source>
        <dbReference type="ARBA" id="ARBA00022448"/>
    </source>
</evidence>
<dbReference type="InterPro" id="IPR024041">
    <property type="entry name" value="NH4_transpt_AmtB-like_dom"/>
</dbReference>
<feature type="domain" description="Ammonium transporter AmtB-like" evidence="10">
    <location>
        <begin position="10"/>
        <end position="404"/>
    </location>
</feature>
<comment type="subcellular location">
    <subcellularLocation>
        <location evidence="8">Cell membrane</location>
        <topology evidence="8">Multi-pass membrane protein</topology>
    </subcellularLocation>
    <subcellularLocation>
        <location evidence="1">Membrane</location>
        <topology evidence="1">Multi-pass membrane protein</topology>
    </subcellularLocation>
</comment>
<keyword evidence="5 8" id="KW-1133">Transmembrane helix</keyword>
<feature type="transmembrane region" description="Helical" evidence="8">
    <location>
        <begin position="155"/>
        <end position="176"/>
    </location>
</feature>
<evidence type="ECO:0000256" key="4">
    <source>
        <dbReference type="ARBA" id="ARBA00022692"/>
    </source>
</evidence>
<sequence>MSVPLLLDTVWVLLAALLVIFMQVGFALLEAGSAHLKHAGHIASKQLISFATASLFFWAFGYAVTFGAGNEWFGTSGWFLSLPDEKGKIPVEVLYLFQLSFAAVSLAIAWGGFAERAKLIVYLLFGALYTSVVYPVVGHWIWGGGWLSELGAQDFAGSTVVHLQGGIAALIATLLLKPRIGKYGPDGNPKTMQGHNPVFITVGAMIIWLGWFGFNAGSTLGTKDGFFGYVALTTNLAAAAGVLSAWLAVYAMTKKADIPSIANGALAALVAITAACAFVEPWAAVVIGAVAGAMSVWTAVAIERMGVDDPIGAFSVHGLAGIWGTLSTGFFAAPHLVEYTGIGRPGLFYGGGWTQLGVQALSVLVAAVYVAVVSWAILWVMDQLFGLRISKEEEIKGLDRSEHGIEPEAVPQEASAAGKPATALRASAAGEAI</sequence>
<reference evidence="11" key="1">
    <citation type="journal article" date="2024" name="Int. J. Syst. Evol. Microbiol.">
        <title>Polycladomyces zharkentensis sp. nov., a novel thermophilic cellulose- and starch-degrading member of the Bacillota from a geothermal aquifer in Kazakhstan.</title>
        <authorList>
            <person name="Mashzhan A."/>
            <person name="Kistaubayeva A."/>
            <person name="Javier-Lopez R."/>
            <person name="Bissenova U."/>
            <person name="Bissenbay A."/>
            <person name="Birkeland N.K."/>
        </authorList>
    </citation>
    <scope>NUCLEOTIDE SEQUENCE</scope>
    <source>
        <strain evidence="11">ZKZ2T</strain>
    </source>
</reference>
<name>A0ABS2WIT4_9BACL</name>
<dbReference type="PANTHER" id="PTHR11730:SF6">
    <property type="entry name" value="AMMONIUM TRANSPORTER"/>
    <property type="match status" value="1"/>
</dbReference>
<feature type="transmembrane region" description="Helical" evidence="8">
    <location>
        <begin position="285"/>
        <end position="302"/>
    </location>
</feature>
<dbReference type="InterPro" id="IPR018047">
    <property type="entry name" value="Ammonium_transpt_CS"/>
</dbReference>
<feature type="transmembrane region" description="Helical" evidence="8">
    <location>
        <begin position="261"/>
        <end position="279"/>
    </location>
</feature>
<evidence type="ECO:0000313" key="11">
    <source>
        <dbReference type="EMBL" id="MBN2909457.1"/>
    </source>
</evidence>
<dbReference type="InterPro" id="IPR029020">
    <property type="entry name" value="Ammonium/urea_transptr"/>
</dbReference>
<evidence type="ECO:0000259" key="10">
    <source>
        <dbReference type="Pfam" id="PF00909"/>
    </source>
</evidence>
<keyword evidence="3 8" id="KW-0813">Transport</keyword>
<evidence type="ECO:0000256" key="6">
    <source>
        <dbReference type="ARBA" id="ARBA00023136"/>
    </source>
</evidence>
<comment type="caution">
    <text evidence="11">The sequence shown here is derived from an EMBL/GenBank/DDBJ whole genome shotgun (WGS) entry which is preliminary data.</text>
</comment>
<organism evidence="11 12">
    <name type="scientific">Polycladomyces zharkentensis</name>
    <dbReference type="NCBI Taxonomy" id="2807616"/>
    <lineage>
        <taxon>Bacteria</taxon>
        <taxon>Bacillati</taxon>
        <taxon>Bacillota</taxon>
        <taxon>Bacilli</taxon>
        <taxon>Bacillales</taxon>
        <taxon>Thermoactinomycetaceae</taxon>
        <taxon>Polycladomyces</taxon>
    </lineage>
</organism>
<feature type="transmembrane region" description="Helical" evidence="8">
    <location>
        <begin position="93"/>
        <end position="113"/>
    </location>
</feature>
<dbReference type="Proteomes" id="UP001177120">
    <property type="component" value="Unassembled WGS sequence"/>
</dbReference>
<dbReference type="Pfam" id="PF00909">
    <property type="entry name" value="Ammonium_transp"/>
    <property type="match status" value="1"/>
</dbReference>
<keyword evidence="6 8" id="KW-0472">Membrane</keyword>
<feature type="transmembrane region" description="Helical" evidence="8">
    <location>
        <begin position="356"/>
        <end position="381"/>
    </location>
</feature>
<feature type="region of interest" description="Disordered" evidence="9">
    <location>
        <begin position="409"/>
        <end position="433"/>
    </location>
</feature>
<dbReference type="RefSeq" id="WP_205494579.1">
    <property type="nucleotide sequence ID" value="NZ_JAFHAP010000008.1"/>
</dbReference>
<dbReference type="NCBIfam" id="TIGR00836">
    <property type="entry name" value="amt"/>
    <property type="match status" value="1"/>
</dbReference>
<feature type="transmembrane region" description="Helical" evidence="8">
    <location>
        <begin position="226"/>
        <end position="249"/>
    </location>
</feature>
<feature type="transmembrane region" description="Helical" evidence="8">
    <location>
        <begin position="197"/>
        <end position="214"/>
    </location>
</feature>
<evidence type="ECO:0000256" key="7">
    <source>
        <dbReference type="ARBA" id="ARBA00023177"/>
    </source>
</evidence>
<comment type="similarity">
    <text evidence="2 8">Belongs to the ammonia transporter channel (TC 1.A.11.2) family.</text>
</comment>
<evidence type="ECO:0000256" key="1">
    <source>
        <dbReference type="ARBA" id="ARBA00004141"/>
    </source>
</evidence>
<dbReference type="SUPFAM" id="SSF111352">
    <property type="entry name" value="Ammonium transporter"/>
    <property type="match status" value="1"/>
</dbReference>
<evidence type="ECO:0000256" key="9">
    <source>
        <dbReference type="SAM" id="MobiDB-lite"/>
    </source>
</evidence>
<feature type="transmembrane region" description="Helical" evidence="8">
    <location>
        <begin position="120"/>
        <end position="143"/>
    </location>
</feature>
<keyword evidence="12" id="KW-1185">Reference proteome</keyword>
<accession>A0ABS2WIT4</accession>
<evidence type="ECO:0000256" key="8">
    <source>
        <dbReference type="RuleBase" id="RU362002"/>
    </source>
</evidence>
<feature type="transmembrane region" description="Helical" evidence="8">
    <location>
        <begin position="314"/>
        <end position="336"/>
    </location>
</feature>
<dbReference type="InterPro" id="IPR001905">
    <property type="entry name" value="Ammonium_transpt"/>
</dbReference>
<dbReference type="InterPro" id="IPR002229">
    <property type="entry name" value="RhesusRHD"/>
</dbReference>
<feature type="transmembrane region" description="Helical" evidence="8">
    <location>
        <begin position="50"/>
        <end position="73"/>
    </location>
</feature>
<evidence type="ECO:0000313" key="12">
    <source>
        <dbReference type="Proteomes" id="UP001177120"/>
    </source>
</evidence>